<dbReference type="InterPro" id="IPR032566">
    <property type="entry name" value="Znf-C2HE"/>
</dbReference>
<dbReference type="PROSITE" id="PS00892">
    <property type="entry name" value="HIT_1"/>
    <property type="match status" value="1"/>
</dbReference>
<evidence type="ECO:0000313" key="15">
    <source>
        <dbReference type="EMBL" id="TGZ66931.1"/>
    </source>
</evidence>
<dbReference type="GO" id="GO:0008270">
    <property type="term" value="F:zinc ion binding"/>
    <property type="evidence" value="ECO:0007669"/>
    <property type="project" value="UniProtKB-KW"/>
</dbReference>
<dbReference type="PANTHER" id="PTHR12486">
    <property type="entry name" value="APRATAXIN-RELATED"/>
    <property type="match status" value="1"/>
</dbReference>
<evidence type="ECO:0000256" key="5">
    <source>
        <dbReference type="ARBA" id="ARBA00022801"/>
    </source>
</evidence>
<keyword evidence="16" id="KW-1185">Reference proteome</keyword>
<dbReference type="GO" id="GO:1990165">
    <property type="term" value="F:single-strand break-containing DNA binding"/>
    <property type="evidence" value="ECO:0007669"/>
    <property type="project" value="TreeGrafter"/>
</dbReference>
<keyword evidence="2" id="KW-0479">Metal-binding</keyword>
<keyword evidence="4 10" id="KW-0863">Zinc-finger</keyword>
<name>A0A4S2LT28_OPIFE</name>
<dbReference type="STRING" id="147828.A0A4S2LT28"/>
<dbReference type="InterPro" id="IPR013087">
    <property type="entry name" value="Znf_C2H2_type"/>
</dbReference>
<keyword evidence="7" id="KW-0238">DNA-binding</keyword>
<accession>A0A4S2LT28</accession>
<evidence type="ECO:0000256" key="7">
    <source>
        <dbReference type="ARBA" id="ARBA00023125"/>
    </source>
</evidence>
<dbReference type="Pfam" id="PF16278">
    <property type="entry name" value="zf-C2HE"/>
    <property type="match status" value="1"/>
</dbReference>
<evidence type="ECO:0000259" key="13">
    <source>
        <dbReference type="PROSITE" id="PS50157"/>
    </source>
</evidence>
<keyword evidence="3" id="KW-0227">DNA damage</keyword>
<feature type="region of interest" description="Disordered" evidence="12">
    <location>
        <begin position="1"/>
        <end position="40"/>
    </location>
</feature>
<comment type="caution">
    <text evidence="11">Lacks conserved residue(s) required for the propagation of feature annotation.</text>
</comment>
<evidence type="ECO:0000256" key="11">
    <source>
        <dbReference type="PROSITE-ProRule" id="PRU00464"/>
    </source>
</evidence>
<evidence type="ECO:0000256" key="9">
    <source>
        <dbReference type="ARBA" id="ARBA00023242"/>
    </source>
</evidence>
<dbReference type="GO" id="GO:0005634">
    <property type="term" value="C:nucleus"/>
    <property type="evidence" value="ECO:0007669"/>
    <property type="project" value="UniProtKB-SubCell"/>
</dbReference>
<dbReference type="PROSITE" id="PS00028">
    <property type="entry name" value="ZINC_FINGER_C2H2_1"/>
    <property type="match status" value="1"/>
</dbReference>
<evidence type="ECO:0000256" key="6">
    <source>
        <dbReference type="ARBA" id="ARBA00022833"/>
    </source>
</evidence>
<keyword evidence="5" id="KW-0378">Hydrolase</keyword>
<dbReference type="EMBL" id="SJOL01006435">
    <property type="protein sequence ID" value="TGZ66931.1"/>
    <property type="molecule type" value="Genomic_DNA"/>
</dbReference>
<dbReference type="OrthoDB" id="3512845at2759"/>
<dbReference type="InterPro" id="IPR011146">
    <property type="entry name" value="HIT-like"/>
</dbReference>
<gene>
    <name evidence="15" type="ORF">CRM22_005067</name>
</gene>
<dbReference type="Pfam" id="PF11969">
    <property type="entry name" value="DcpS_C"/>
    <property type="match status" value="1"/>
</dbReference>
<dbReference type="GO" id="GO:0033699">
    <property type="term" value="F:DNA 5'-adenosine monophosphate hydrolase activity"/>
    <property type="evidence" value="ECO:0007669"/>
    <property type="project" value="TreeGrafter"/>
</dbReference>
<dbReference type="GO" id="GO:0000012">
    <property type="term" value="P:single strand break repair"/>
    <property type="evidence" value="ECO:0007669"/>
    <property type="project" value="TreeGrafter"/>
</dbReference>
<dbReference type="InterPro" id="IPR019808">
    <property type="entry name" value="Histidine_triad_CS"/>
</dbReference>
<keyword evidence="8" id="KW-0234">DNA repair</keyword>
<sequence length="236" mass="27013">MRPLPHNPDDQKPSKSNVNSICPNPPSKLPRVAGKAKNSVSSTMVTKRWFGGHLMEAMKDPKVVVKQSDLWVVIRDRYPKATHHFLILPKKPIRRLTDVGTTDLSLLQSMHKAAESLALEYNKYEFQIGYHAVPSMLQLHLHVISTDFRSPCLKTKKHWNSFTTNFFIPSQDFMKMVEDNRLHELLDTAKYEQLLKQDLKCHKCPVGFKTIPALKAHLEQHNSERQFNGIGCGSPH</sequence>
<evidence type="ECO:0000256" key="8">
    <source>
        <dbReference type="ARBA" id="ARBA00023204"/>
    </source>
</evidence>
<dbReference type="AlphaFoldDB" id="A0A4S2LT28"/>
<dbReference type="GO" id="GO:0030983">
    <property type="term" value="F:mismatched DNA binding"/>
    <property type="evidence" value="ECO:0007669"/>
    <property type="project" value="TreeGrafter"/>
</dbReference>
<evidence type="ECO:0000259" key="14">
    <source>
        <dbReference type="PROSITE" id="PS51084"/>
    </source>
</evidence>
<evidence type="ECO:0000256" key="10">
    <source>
        <dbReference type="PROSITE-ProRule" id="PRU00042"/>
    </source>
</evidence>
<organism evidence="15 16">
    <name type="scientific">Opisthorchis felineus</name>
    <dbReference type="NCBI Taxonomy" id="147828"/>
    <lineage>
        <taxon>Eukaryota</taxon>
        <taxon>Metazoa</taxon>
        <taxon>Spiralia</taxon>
        <taxon>Lophotrochozoa</taxon>
        <taxon>Platyhelminthes</taxon>
        <taxon>Trematoda</taxon>
        <taxon>Digenea</taxon>
        <taxon>Opisthorchiida</taxon>
        <taxon>Opisthorchiata</taxon>
        <taxon>Opisthorchiidae</taxon>
        <taxon>Opisthorchis</taxon>
    </lineage>
</organism>
<comment type="subcellular location">
    <subcellularLocation>
        <location evidence="1">Nucleus</location>
    </subcellularLocation>
</comment>
<feature type="domain" description="C2H2-type" evidence="13">
    <location>
        <begin position="199"/>
        <end position="226"/>
    </location>
</feature>
<feature type="domain" description="HIT" evidence="14">
    <location>
        <begin position="51"/>
        <end position="153"/>
    </location>
</feature>
<evidence type="ECO:0000256" key="1">
    <source>
        <dbReference type="ARBA" id="ARBA00004123"/>
    </source>
</evidence>
<keyword evidence="6" id="KW-0862">Zinc</keyword>
<comment type="caution">
    <text evidence="15">The sequence shown here is derived from an EMBL/GenBank/DDBJ whole genome shotgun (WGS) entry which is preliminary data.</text>
</comment>
<dbReference type="SUPFAM" id="SSF54197">
    <property type="entry name" value="HIT-like"/>
    <property type="match status" value="1"/>
</dbReference>
<evidence type="ECO:0000256" key="3">
    <source>
        <dbReference type="ARBA" id="ARBA00022763"/>
    </source>
</evidence>
<reference evidence="15 16" key="1">
    <citation type="journal article" date="2019" name="BMC Genomics">
        <title>New insights from Opisthorchis felineus genome: update on genomics of the epidemiologically important liver flukes.</title>
        <authorList>
            <person name="Ershov N.I."/>
            <person name="Mordvinov V.A."/>
            <person name="Prokhortchouk E.B."/>
            <person name="Pakharukova M.Y."/>
            <person name="Gunbin K.V."/>
            <person name="Ustyantsev K."/>
            <person name="Genaev M.A."/>
            <person name="Blinov A.G."/>
            <person name="Mazur A."/>
            <person name="Boulygina E."/>
            <person name="Tsygankova S."/>
            <person name="Khrameeva E."/>
            <person name="Chekanov N."/>
            <person name="Fan G."/>
            <person name="Xiao A."/>
            <person name="Zhang H."/>
            <person name="Xu X."/>
            <person name="Yang H."/>
            <person name="Solovyev V."/>
            <person name="Lee S.M."/>
            <person name="Liu X."/>
            <person name="Afonnikov D.A."/>
            <person name="Skryabin K.G."/>
        </authorList>
    </citation>
    <scope>NUCLEOTIDE SEQUENCE [LARGE SCALE GENOMIC DNA]</scope>
    <source>
        <strain evidence="15">AK-0245</strain>
        <tissue evidence="15">Whole organism</tissue>
    </source>
</reference>
<evidence type="ECO:0000313" key="16">
    <source>
        <dbReference type="Proteomes" id="UP000308267"/>
    </source>
</evidence>
<keyword evidence="9" id="KW-0539">Nucleus</keyword>
<dbReference type="Gene3D" id="3.30.428.10">
    <property type="entry name" value="HIT-like"/>
    <property type="match status" value="1"/>
</dbReference>
<dbReference type="GO" id="GO:0003725">
    <property type="term" value="F:double-stranded RNA binding"/>
    <property type="evidence" value="ECO:0007669"/>
    <property type="project" value="TreeGrafter"/>
</dbReference>
<dbReference type="FunFam" id="3.30.428.10:FF:000004">
    <property type="entry name" value="aprataxin isoform X2"/>
    <property type="match status" value="1"/>
</dbReference>
<proteinExistence type="predicted"/>
<evidence type="ECO:0000256" key="4">
    <source>
        <dbReference type="ARBA" id="ARBA00022771"/>
    </source>
</evidence>
<protein>
    <recommendedName>
        <fullName evidence="17">HIT domain-containing protein</fullName>
    </recommendedName>
</protein>
<evidence type="ECO:0000256" key="2">
    <source>
        <dbReference type="ARBA" id="ARBA00022723"/>
    </source>
</evidence>
<dbReference type="InterPro" id="IPR036265">
    <property type="entry name" value="HIT-like_sf"/>
</dbReference>
<evidence type="ECO:0008006" key="17">
    <source>
        <dbReference type="Google" id="ProtNLM"/>
    </source>
</evidence>
<evidence type="ECO:0000256" key="12">
    <source>
        <dbReference type="SAM" id="MobiDB-lite"/>
    </source>
</evidence>
<dbReference type="PROSITE" id="PS51084">
    <property type="entry name" value="HIT_2"/>
    <property type="match status" value="1"/>
</dbReference>
<dbReference type="PROSITE" id="PS50157">
    <property type="entry name" value="ZINC_FINGER_C2H2_2"/>
    <property type="match status" value="1"/>
</dbReference>
<dbReference type="GO" id="GO:0003697">
    <property type="term" value="F:single-stranded DNA binding"/>
    <property type="evidence" value="ECO:0007669"/>
    <property type="project" value="TreeGrafter"/>
</dbReference>
<dbReference type="PANTHER" id="PTHR12486:SF4">
    <property type="entry name" value="APRATAXIN"/>
    <property type="match status" value="1"/>
</dbReference>
<dbReference type="Proteomes" id="UP000308267">
    <property type="component" value="Unassembled WGS sequence"/>
</dbReference>